<evidence type="ECO:0000256" key="3">
    <source>
        <dbReference type="ARBA" id="ARBA00011738"/>
    </source>
</evidence>
<dbReference type="OrthoDB" id="9791355at2"/>
<name>A0A5R8QF68_9FIRM</name>
<dbReference type="Proteomes" id="UP000306912">
    <property type="component" value="Unassembled WGS sequence"/>
</dbReference>
<evidence type="ECO:0000256" key="8">
    <source>
        <dbReference type="ARBA" id="ARBA00023159"/>
    </source>
</evidence>
<evidence type="ECO:0000256" key="2">
    <source>
        <dbReference type="ARBA" id="ARBA00007871"/>
    </source>
</evidence>
<dbReference type="PANTHER" id="PTHR33238">
    <property type="entry name" value="IRON (METAL) DEPENDENT REPRESSOR, DTXR FAMILY"/>
    <property type="match status" value="1"/>
</dbReference>
<dbReference type="InterPro" id="IPR036390">
    <property type="entry name" value="WH_DNA-bd_sf"/>
</dbReference>
<dbReference type="GO" id="GO:0046914">
    <property type="term" value="F:transition metal ion binding"/>
    <property type="evidence" value="ECO:0007669"/>
    <property type="project" value="InterPro"/>
</dbReference>
<dbReference type="SUPFAM" id="SSF46785">
    <property type="entry name" value="Winged helix' DNA-binding domain"/>
    <property type="match status" value="1"/>
</dbReference>
<keyword evidence="10" id="KW-0464">Manganese</keyword>
<dbReference type="InterPro" id="IPR022687">
    <property type="entry name" value="HTH_DTXR"/>
</dbReference>
<dbReference type="EMBL" id="VBWP01000002">
    <property type="protein sequence ID" value="TLG76638.1"/>
    <property type="molecule type" value="Genomic_DNA"/>
</dbReference>
<evidence type="ECO:0000256" key="1">
    <source>
        <dbReference type="ARBA" id="ARBA00004496"/>
    </source>
</evidence>
<dbReference type="RefSeq" id="WP_138190275.1">
    <property type="nucleotide sequence ID" value="NZ_VBWP01000002.1"/>
</dbReference>
<gene>
    <name evidence="13" type="ORF">FEZ08_03210</name>
</gene>
<comment type="caution">
    <text evidence="13">The sequence shown here is derived from an EMBL/GenBank/DDBJ whole genome shotgun (WGS) entry which is preliminary data.</text>
</comment>
<dbReference type="SUPFAM" id="SSF47979">
    <property type="entry name" value="Iron-dependent repressor protein, dimerization domain"/>
    <property type="match status" value="1"/>
</dbReference>
<evidence type="ECO:0000256" key="11">
    <source>
        <dbReference type="ARBA" id="ARBA00032593"/>
    </source>
</evidence>
<keyword evidence="5" id="KW-0678">Repressor</keyword>
<evidence type="ECO:0000256" key="9">
    <source>
        <dbReference type="ARBA" id="ARBA00023163"/>
    </source>
</evidence>
<dbReference type="InterPro" id="IPR001367">
    <property type="entry name" value="Fe_dep_repressor"/>
</dbReference>
<dbReference type="FunCoup" id="A0A5R8QF68">
    <property type="interactions" value="26"/>
</dbReference>
<dbReference type="AlphaFoldDB" id="A0A5R8QF68"/>
<keyword evidence="7" id="KW-0238">DNA-binding</keyword>
<dbReference type="GO" id="GO:0003677">
    <property type="term" value="F:DNA binding"/>
    <property type="evidence" value="ECO:0007669"/>
    <property type="project" value="UniProtKB-KW"/>
</dbReference>
<evidence type="ECO:0000256" key="5">
    <source>
        <dbReference type="ARBA" id="ARBA00022491"/>
    </source>
</evidence>
<dbReference type="Pfam" id="PF02742">
    <property type="entry name" value="Fe_dep_repr_C"/>
    <property type="match status" value="1"/>
</dbReference>
<feature type="domain" description="HTH dtxR-type" evidence="12">
    <location>
        <begin position="6"/>
        <end position="69"/>
    </location>
</feature>
<dbReference type="GO" id="GO:0003700">
    <property type="term" value="F:DNA-binding transcription factor activity"/>
    <property type="evidence" value="ECO:0007669"/>
    <property type="project" value="InterPro"/>
</dbReference>
<evidence type="ECO:0000259" key="12">
    <source>
        <dbReference type="PROSITE" id="PS50944"/>
    </source>
</evidence>
<protein>
    <recommendedName>
        <fullName evidence="11">Manganese transport regulator</fullName>
    </recommendedName>
</protein>
<organism evidence="13 14">
    <name type="scientific">Culicoidibacter larvae</name>
    <dbReference type="NCBI Taxonomy" id="2579976"/>
    <lineage>
        <taxon>Bacteria</taxon>
        <taxon>Bacillati</taxon>
        <taxon>Bacillota</taxon>
        <taxon>Culicoidibacteria</taxon>
        <taxon>Culicoidibacterales</taxon>
        <taxon>Culicoidibacteraceae</taxon>
        <taxon>Culicoidibacter</taxon>
    </lineage>
</organism>
<dbReference type="InterPro" id="IPR036388">
    <property type="entry name" value="WH-like_DNA-bd_sf"/>
</dbReference>
<evidence type="ECO:0000256" key="6">
    <source>
        <dbReference type="ARBA" id="ARBA00023015"/>
    </source>
</evidence>
<keyword evidence="9" id="KW-0804">Transcription</keyword>
<evidence type="ECO:0000256" key="10">
    <source>
        <dbReference type="ARBA" id="ARBA00023211"/>
    </source>
</evidence>
<comment type="similarity">
    <text evidence="2">Belongs to the DtxR/MntR family.</text>
</comment>
<dbReference type="PANTHER" id="PTHR33238:SF11">
    <property type="entry name" value="TRANSCRIPTIONAL REGULATOR MNTR"/>
    <property type="match status" value="1"/>
</dbReference>
<keyword evidence="14" id="KW-1185">Reference proteome</keyword>
<evidence type="ECO:0000313" key="14">
    <source>
        <dbReference type="Proteomes" id="UP000306912"/>
    </source>
</evidence>
<keyword evidence="6" id="KW-0805">Transcription regulation</keyword>
<proteinExistence type="inferred from homology"/>
<comment type="subcellular location">
    <subcellularLocation>
        <location evidence="1">Cytoplasm</location>
    </subcellularLocation>
</comment>
<dbReference type="GO" id="GO:0046983">
    <property type="term" value="F:protein dimerization activity"/>
    <property type="evidence" value="ECO:0007669"/>
    <property type="project" value="InterPro"/>
</dbReference>
<evidence type="ECO:0000256" key="7">
    <source>
        <dbReference type="ARBA" id="ARBA00023125"/>
    </source>
</evidence>
<dbReference type="GO" id="GO:0005737">
    <property type="term" value="C:cytoplasm"/>
    <property type="evidence" value="ECO:0007669"/>
    <property type="project" value="UniProtKB-SubCell"/>
</dbReference>
<dbReference type="InParanoid" id="A0A5R8QF68"/>
<dbReference type="InterPro" id="IPR022689">
    <property type="entry name" value="Iron_dep_repressor"/>
</dbReference>
<keyword evidence="8" id="KW-0010">Activator</keyword>
<evidence type="ECO:0000313" key="13">
    <source>
        <dbReference type="EMBL" id="TLG76638.1"/>
    </source>
</evidence>
<dbReference type="InterPro" id="IPR036421">
    <property type="entry name" value="Fe_dep_repressor_sf"/>
</dbReference>
<dbReference type="SMART" id="SM00529">
    <property type="entry name" value="HTH_DTXR"/>
    <property type="match status" value="1"/>
</dbReference>
<reference evidence="13 14" key="1">
    <citation type="submission" date="2019-05" db="EMBL/GenBank/DDBJ databases">
        <title>Culicoidintestinum kansasii gen. nov., sp. nov. from the gastrointestinal tract of the biting midge, Culicoides sonorensis.</title>
        <authorList>
            <person name="Neupane S."/>
            <person name="Ghosh A."/>
            <person name="Gunther S."/>
            <person name="Martin K."/>
            <person name="Zurek L."/>
        </authorList>
    </citation>
    <scope>NUCLEOTIDE SEQUENCE [LARGE SCALE GENOMIC DNA]</scope>
    <source>
        <strain evidence="13 14">CS-1</strain>
    </source>
</reference>
<dbReference type="Pfam" id="PF01325">
    <property type="entry name" value="Fe_dep_repress"/>
    <property type="match status" value="1"/>
</dbReference>
<dbReference type="Gene3D" id="1.10.10.10">
    <property type="entry name" value="Winged helix-like DNA-binding domain superfamily/Winged helix DNA-binding domain"/>
    <property type="match status" value="1"/>
</dbReference>
<evidence type="ECO:0000256" key="4">
    <source>
        <dbReference type="ARBA" id="ARBA00022490"/>
    </source>
</evidence>
<keyword evidence="4" id="KW-0963">Cytoplasm</keyword>
<comment type="subunit">
    <text evidence="3">Homodimer.</text>
</comment>
<accession>A0A5R8QF68</accession>
<sequence length="222" mass="25609">MSIEKLSKSEQDYIKAIYSLQKKNDGEMISFKALSENLEHAPATVNGMVKRLAKKNLVIFESYKGVRLTKEGFHEAQFILKSHRVWETFLVQKIGYQLEEVHEEAEILEHSASPKLIERLYAFLDYPERCPHGTLIPKHIFWSETQHEVSLANIASDVRAEVLSISLEGQSYLAMLNINESPRFIKVSERLNDGTCILKTDDEKLIVIPAYLQDGWQLRIYQ</sequence>
<dbReference type="InterPro" id="IPR050536">
    <property type="entry name" value="DtxR_MntR_Metal-Reg"/>
</dbReference>
<dbReference type="PROSITE" id="PS50944">
    <property type="entry name" value="HTH_DTXR"/>
    <property type="match status" value="1"/>
</dbReference>